<proteinExistence type="predicted"/>
<dbReference type="AlphaFoldDB" id="A0A9Q1JHI5"/>
<protein>
    <submittedName>
        <fullName evidence="2">Uncharacterized protein</fullName>
    </submittedName>
</protein>
<accession>A0A9Q1JHI5</accession>
<evidence type="ECO:0000313" key="2">
    <source>
        <dbReference type="EMBL" id="KAJ8422944.1"/>
    </source>
</evidence>
<evidence type="ECO:0000313" key="3">
    <source>
        <dbReference type="Proteomes" id="UP001153076"/>
    </source>
</evidence>
<keyword evidence="3" id="KW-1185">Reference proteome</keyword>
<dbReference type="Proteomes" id="UP001153076">
    <property type="component" value="Unassembled WGS sequence"/>
</dbReference>
<reference evidence="2" key="1">
    <citation type="submission" date="2022-04" db="EMBL/GenBank/DDBJ databases">
        <title>Carnegiea gigantea Genome sequencing and assembly v2.</title>
        <authorList>
            <person name="Copetti D."/>
            <person name="Sanderson M.J."/>
            <person name="Burquez A."/>
            <person name="Wojciechowski M.F."/>
        </authorList>
    </citation>
    <scope>NUCLEOTIDE SEQUENCE</scope>
    <source>
        <strain evidence="2">SGP5-SGP5p</strain>
        <tissue evidence="2">Aerial part</tissue>
    </source>
</reference>
<sequence>MLSFKIMLVTDIYMDVVAYSKKIIATSDHVTLKSSAIEYEKQHSRQASEEDGDYMSLEDKGPDNVAAAATKASIIRTRGTRRQANDVLLFPGLFSNLTFSSPYISSFIAYFSETKILNFFSELRIPPMTTTLGGNNDSARRQSRRANREGGDCIPLEDEGSLRVELWTRATSRQPNDVMLSSIDMFDGSSKLVRRDNAATSSVREGKCCLLGYLLLLIFLYLHNSFRSIF</sequence>
<feature type="region of interest" description="Disordered" evidence="1">
    <location>
        <begin position="131"/>
        <end position="150"/>
    </location>
</feature>
<name>A0A9Q1JHI5_9CARY</name>
<gene>
    <name evidence="2" type="ORF">Cgig2_033139</name>
</gene>
<organism evidence="2 3">
    <name type="scientific">Carnegiea gigantea</name>
    <dbReference type="NCBI Taxonomy" id="171969"/>
    <lineage>
        <taxon>Eukaryota</taxon>
        <taxon>Viridiplantae</taxon>
        <taxon>Streptophyta</taxon>
        <taxon>Embryophyta</taxon>
        <taxon>Tracheophyta</taxon>
        <taxon>Spermatophyta</taxon>
        <taxon>Magnoliopsida</taxon>
        <taxon>eudicotyledons</taxon>
        <taxon>Gunneridae</taxon>
        <taxon>Pentapetalae</taxon>
        <taxon>Caryophyllales</taxon>
        <taxon>Cactineae</taxon>
        <taxon>Cactaceae</taxon>
        <taxon>Cactoideae</taxon>
        <taxon>Echinocereeae</taxon>
        <taxon>Carnegiea</taxon>
    </lineage>
</organism>
<evidence type="ECO:0000256" key="1">
    <source>
        <dbReference type="SAM" id="MobiDB-lite"/>
    </source>
</evidence>
<comment type="caution">
    <text evidence="2">The sequence shown here is derived from an EMBL/GenBank/DDBJ whole genome shotgun (WGS) entry which is preliminary data.</text>
</comment>
<dbReference type="EMBL" id="JAKOGI010002103">
    <property type="protein sequence ID" value="KAJ8422944.1"/>
    <property type="molecule type" value="Genomic_DNA"/>
</dbReference>